<dbReference type="Proteomes" id="UP000314294">
    <property type="component" value="Unassembled WGS sequence"/>
</dbReference>
<keyword evidence="1" id="KW-1133">Transmembrane helix</keyword>
<keyword evidence="1" id="KW-0812">Transmembrane</keyword>
<keyword evidence="3" id="KW-1185">Reference proteome</keyword>
<protein>
    <submittedName>
        <fullName evidence="2">Uncharacterized protein</fullName>
    </submittedName>
</protein>
<organism evidence="2 3">
    <name type="scientific">Liparis tanakae</name>
    <name type="common">Tanaka's snailfish</name>
    <dbReference type="NCBI Taxonomy" id="230148"/>
    <lineage>
        <taxon>Eukaryota</taxon>
        <taxon>Metazoa</taxon>
        <taxon>Chordata</taxon>
        <taxon>Craniata</taxon>
        <taxon>Vertebrata</taxon>
        <taxon>Euteleostomi</taxon>
        <taxon>Actinopterygii</taxon>
        <taxon>Neopterygii</taxon>
        <taxon>Teleostei</taxon>
        <taxon>Neoteleostei</taxon>
        <taxon>Acanthomorphata</taxon>
        <taxon>Eupercaria</taxon>
        <taxon>Perciformes</taxon>
        <taxon>Cottioidei</taxon>
        <taxon>Cottales</taxon>
        <taxon>Liparidae</taxon>
        <taxon>Liparis</taxon>
    </lineage>
</organism>
<evidence type="ECO:0000313" key="3">
    <source>
        <dbReference type="Proteomes" id="UP000314294"/>
    </source>
</evidence>
<name>A0A4Z2HLC1_9TELE</name>
<gene>
    <name evidence="2" type="ORF">EYF80_023223</name>
</gene>
<evidence type="ECO:0000313" key="2">
    <source>
        <dbReference type="EMBL" id="TNN66537.1"/>
    </source>
</evidence>
<feature type="transmembrane region" description="Helical" evidence="1">
    <location>
        <begin position="12"/>
        <end position="27"/>
    </location>
</feature>
<keyword evidence="1" id="KW-0472">Membrane</keyword>
<proteinExistence type="predicted"/>
<dbReference type="EMBL" id="SRLO01000217">
    <property type="protein sequence ID" value="TNN66537.1"/>
    <property type="molecule type" value="Genomic_DNA"/>
</dbReference>
<sequence length="167" mass="19007">MAIILSTEPRMALWMITGLFLSSPSWLQRHRKRGRRKEQRSSGGIKRAVAGVEDPLLPEFIQAVLQLLKRKGKQTVSASFLEQWLSGRQELAAEPEPVQRGRVMFRQSTNQMFILNPTKTFPVSMAGSPRNFSGLVERLSLKVKPNTSYTARRKSRQPLISSSIWRS</sequence>
<dbReference type="AlphaFoldDB" id="A0A4Z2HLC1"/>
<evidence type="ECO:0000256" key="1">
    <source>
        <dbReference type="SAM" id="Phobius"/>
    </source>
</evidence>
<accession>A0A4Z2HLC1</accession>
<comment type="caution">
    <text evidence="2">The sequence shown here is derived from an EMBL/GenBank/DDBJ whole genome shotgun (WGS) entry which is preliminary data.</text>
</comment>
<reference evidence="2 3" key="1">
    <citation type="submission" date="2019-03" db="EMBL/GenBank/DDBJ databases">
        <title>First draft genome of Liparis tanakae, snailfish: a comprehensive survey of snailfish specific genes.</title>
        <authorList>
            <person name="Kim W."/>
            <person name="Song I."/>
            <person name="Jeong J.-H."/>
            <person name="Kim D."/>
            <person name="Kim S."/>
            <person name="Ryu S."/>
            <person name="Song J.Y."/>
            <person name="Lee S.K."/>
        </authorList>
    </citation>
    <scope>NUCLEOTIDE SEQUENCE [LARGE SCALE GENOMIC DNA]</scope>
    <source>
        <tissue evidence="2">Muscle</tissue>
    </source>
</reference>